<dbReference type="HOGENOM" id="CLU_072551_0_0_6"/>
<keyword evidence="2 8" id="KW-0436">Ligase</keyword>
<evidence type="ECO:0000256" key="7">
    <source>
        <dbReference type="ARBA" id="ARBA00022842"/>
    </source>
</evidence>
<accession>G7TH33</accession>
<comment type="subcellular location">
    <subcellularLocation>
        <location evidence="8">Cytoplasm</location>
    </subcellularLocation>
</comment>
<dbReference type="Gene3D" id="3.40.50.300">
    <property type="entry name" value="P-loop containing nucleotide triphosphate hydrolases"/>
    <property type="match status" value="1"/>
</dbReference>
<dbReference type="GO" id="GO:0042803">
    <property type="term" value="F:protein homodimerization activity"/>
    <property type="evidence" value="ECO:0007669"/>
    <property type="project" value="UniProtKB-ARBA"/>
</dbReference>
<feature type="binding site" evidence="8">
    <location>
        <begin position="137"/>
        <end position="140"/>
    </location>
    <ligand>
        <name>ATP</name>
        <dbReference type="ChEBI" id="CHEBI:30616"/>
    </ligand>
</feature>
<evidence type="ECO:0000256" key="3">
    <source>
        <dbReference type="ARBA" id="ARBA00022723"/>
    </source>
</evidence>
<dbReference type="GO" id="GO:0009102">
    <property type="term" value="P:biotin biosynthetic process"/>
    <property type="evidence" value="ECO:0007669"/>
    <property type="project" value="UniProtKB-UniRule"/>
</dbReference>
<dbReference type="PIRSF" id="PIRSF006755">
    <property type="entry name" value="DTB_synth"/>
    <property type="match status" value="1"/>
</dbReference>
<comment type="similarity">
    <text evidence="8">Belongs to the dethiobiotin synthetase family.</text>
</comment>
<protein>
    <recommendedName>
        <fullName evidence="8">ATP-dependent dethiobiotin synthetase BioD</fullName>
        <ecNumber evidence="8">6.3.3.3</ecNumber>
    </recommendedName>
    <alternativeName>
        <fullName evidence="8">DTB synthetase</fullName>
        <shortName evidence="8">DTBS</shortName>
    </alternativeName>
    <alternativeName>
        <fullName evidence="8">Dethiobiotin synthase</fullName>
    </alternativeName>
</protein>
<dbReference type="UniPathway" id="UPA00078">
    <property type="reaction ID" value="UER00161"/>
</dbReference>
<dbReference type="EC" id="6.3.3.3" evidence="8"/>
<evidence type="ECO:0000313" key="10">
    <source>
        <dbReference type="Proteomes" id="UP000008851"/>
    </source>
</evidence>
<dbReference type="GO" id="GO:0005829">
    <property type="term" value="C:cytosol"/>
    <property type="evidence" value="ECO:0007669"/>
    <property type="project" value="TreeGrafter"/>
</dbReference>
<feature type="binding site" evidence="8">
    <location>
        <position position="76"/>
    </location>
    <ligand>
        <name>Mg(2+)</name>
        <dbReference type="ChEBI" id="CHEBI:18420"/>
    </ligand>
</feature>
<dbReference type="Pfam" id="PF13500">
    <property type="entry name" value="AAA_26"/>
    <property type="match status" value="1"/>
</dbReference>
<evidence type="ECO:0000256" key="6">
    <source>
        <dbReference type="ARBA" id="ARBA00022840"/>
    </source>
</evidence>
<feature type="binding site" evidence="8">
    <location>
        <begin position="197"/>
        <end position="198"/>
    </location>
    <ligand>
        <name>ATP</name>
        <dbReference type="ChEBI" id="CHEBI:30616"/>
    </ligand>
</feature>
<dbReference type="GO" id="GO:0005524">
    <property type="term" value="F:ATP binding"/>
    <property type="evidence" value="ECO:0007669"/>
    <property type="project" value="UniProtKB-UniRule"/>
</dbReference>
<evidence type="ECO:0000256" key="8">
    <source>
        <dbReference type="HAMAP-Rule" id="MF_00336"/>
    </source>
</evidence>
<dbReference type="eggNOG" id="COG0132">
    <property type="taxonomic scope" value="Bacteria"/>
</dbReference>
<evidence type="ECO:0000256" key="1">
    <source>
        <dbReference type="ARBA" id="ARBA00022490"/>
    </source>
</evidence>
<feature type="active site" evidence="8">
    <location>
        <position position="59"/>
    </location>
</feature>
<comment type="catalytic activity">
    <reaction evidence="8">
        <text>(7R,8S)-7,8-diammoniononanoate + CO2 + ATP = (4R,5S)-dethiobiotin + ADP + phosphate + 3 H(+)</text>
        <dbReference type="Rhea" id="RHEA:15805"/>
        <dbReference type="ChEBI" id="CHEBI:15378"/>
        <dbReference type="ChEBI" id="CHEBI:16526"/>
        <dbReference type="ChEBI" id="CHEBI:30616"/>
        <dbReference type="ChEBI" id="CHEBI:43474"/>
        <dbReference type="ChEBI" id="CHEBI:149469"/>
        <dbReference type="ChEBI" id="CHEBI:149473"/>
        <dbReference type="ChEBI" id="CHEBI:456216"/>
        <dbReference type="EC" id="6.3.3.3"/>
    </reaction>
</comment>
<dbReference type="AlphaFoldDB" id="G7TH33"/>
<dbReference type="GO" id="GO:0000287">
    <property type="term" value="F:magnesium ion binding"/>
    <property type="evidence" value="ECO:0007669"/>
    <property type="project" value="UniProtKB-UniRule"/>
</dbReference>
<sequence>MRALCCAPSRQWRRGRRTRHMQSPAFYVTGTDTGIGKTMGSTALLHALRARGHTAVGMKPVASGCERTPQGWRNEDALALQAASNPQPAYATINPYALPAPLAPELAAADVGVTLSLEPITQAFAQLRAQAEVVVVEGVGGWAAPLSATLDQADLVRALQLPVVLVVGVRLGCINHARLSAAAIAADGLQCIGWIANEVDPQMERVEENIGMLRQRLAMPCWGRIPWRPGAEAAAQAQGLQLPR</sequence>
<dbReference type="Proteomes" id="UP000008851">
    <property type="component" value="Chromosome"/>
</dbReference>
<dbReference type="HAMAP" id="MF_00336">
    <property type="entry name" value="BioD"/>
    <property type="match status" value="1"/>
</dbReference>
<keyword evidence="4 8" id="KW-0547">Nucleotide-binding</keyword>
<name>G7TH33_XANOB</name>
<feature type="binding site" evidence="8">
    <location>
        <position position="38"/>
    </location>
    <ligand>
        <name>Mg(2+)</name>
        <dbReference type="ChEBI" id="CHEBI:18420"/>
    </ligand>
</feature>
<organism evidence="9 10">
    <name type="scientific">Xanthomonas oryzae pv. oryzicola (strain BLS256)</name>
    <dbReference type="NCBI Taxonomy" id="383407"/>
    <lineage>
        <taxon>Bacteria</taxon>
        <taxon>Pseudomonadati</taxon>
        <taxon>Pseudomonadota</taxon>
        <taxon>Gammaproteobacteria</taxon>
        <taxon>Lysobacterales</taxon>
        <taxon>Lysobacteraceae</taxon>
        <taxon>Xanthomonas</taxon>
    </lineage>
</organism>
<comment type="function">
    <text evidence="8">Catalyzes a mechanistically unusual reaction, the ATP-dependent insertion of CO2 between the N7 and N8 nitrogen atoms of 7,8-diaminopelargonic acid (DAPA, also called 7,8-diammoniononanoate) to form a ureido ring.</text>
</comment>
<keyword evidence="7 8" id="KW-0460">Magnesium</keyword>
<dbReference type="NCBIfam" id="TIGR00347">
    <property type="entry name" value="bioD"/>
    <property type="match status" value="1"/>
</dbReference>
<keyword evidence="1 8" id="KW-0963">Cytoplasm</keyword>
<dbReference type="GO" id="GO:0004141">
    <property type="term" value="F:dethiobiotin synthase activity"/>
    <property type="evidence" value="ECO:0007669"/>
    <property type="project" value="UniProtKB-UniRule"/>
</dbReference>
<comment type="caution">
    <text evidence="8">Lacks conserved residue(s) required for the propagation of feature annotation.</text>
</comment>
<dbReference type="EMBL" id="CP003057">
    <property type="protein sequence ID" value="AEQ97974.1"/>
    <property type="molecule type" value="Genomic_DNA"/>
</dbReference>
<dbReference type="SUPFAM" id="SSF52540">
    <property type="entry name" value="P-loop containing nucleoside triphosphate hydrolases"/>
    <property type="match status" value="1"/>
</dbReference>
<dbReference type="KEGG" id="xor:XOC_3884"/>
<comment type="pathway">
    <text evidence="8">Cofactor biosynthesis; biotin biosynthesis; biotin from 7,8-diaminononanoate: step 1/2.</text>
</comment>
<dbReference type="InterPro" id="IPR004472">
    <property type="entry name" value="DTB_synth_BioD"/>
</dbReference>
<evidence type="ECO:0000256" key="5">
    <source>
        <dbReference type="ARBA" id="ARBA00022756"/>
    </source>
</evidence>
<evidence type="ECO:0000256" key="4">
    <source>
        <dbReference type="ARBA" id="ARBA00022741"/>
    </source>
</evidence>
<dbReference type="PANTHER" id="PTHR43210">
    <property type="entry name" value="DETHIOBIOTIN SYNTHETASE"/>
    <property type="match status" value="1"/>
</dbReference>
<keyword evidence="5 8" id="KW-0093">Biotin biosynthesis</keyword>
<feature type="binding site" evidence="8">
    <location>
        <position position="76"/>
    </location>
    <ligand>
        <name>ATP</name>
        <dbReference type="ChEBI" id="CHEBI:30616"/>
    </ligand>
</feature>
<feature type="binding site" evidence="8">
    <location>
        <position position="63"/>
    </location>
    <ligand>
        <name>substrate</name>
    </ligand>
</feature>
<keyword evidence="6 8" id="KW-0067">ATP-binding</keyword>
<proteinExistence type="inferred from homology"/>
<dbReference type="CDD" id="cd03109">
    <property type="entry name" value="DTBS"/>
    <property type="match status" value="1"/>
</dbReference>
<dbReference type="FunFam" id="3.40.50.300:FF:000292">
    <property type="entry name" value="ATP-dependent dethiobiotin synthetase BioD"/>
    <property type="match status" value="1"/>
</dbReference>
<reference evidence="9 10" key="1">
    <citation type="journal article" date="2011" name="J. Bacteriol.">
        <title>Two new complete genome sequences offer insight into host and tissue specificity of plant pathogenic Xanthomonas spp.</title>
        <authorList>
            <person name="Bogdanove A.J."/>
            <person name="Koebnik R."/>
            <person name="Lu H."/>
            <person name="Furutani A."/>
            <person name="Angiuoli S.V."/>
            <person name="Patil P.B."/>
            <person name="Van Sluys M.A."/>
            <person name="Ryan R.P."/>
            <person name="Meyer D.F."/>
            <person name="Han S.W."/>
            <person name="Aparna G."/>
            <person name="Rajaram M."/>
            <person name="Delcher A.L."/>
            <person name="Phillippy A.M."/>
            <person name="Puiu D."/>
            <person name="Schatz M.C."/>
            <person name="Shumway M."/>
            <person name="Sommer D.D."/>
            <person name="Trapnell C."/>
            <person name="Benahmed F."/>
            <person name="Dimitrov G."/>
            <person name="Madupu R."/>
            <person name="Radune D."/>
            <person name="Sullivan S."/>
            <person name="Jha G."/>
            <person name="Ishihara H."/>
            <person name="Lee S.W."/>
            <person name="Pandey A."/>
            <person name="Sharma V."/>
            <person name="Sriariyanun M."/>
            <person name="Szurek B."/>
            <person name="Vera-Cruz C.M."/>
            <person name="Dorman K.S."/>
            <person name="Ronald P.C."/>
            <person name="Verdier V."/>
            <person name="Dow J.M."/>
            <person name="Sonti R.V."/>
            <person name="Tsuge S."/>
            <person name="Brendel V.P."/>
            <person name="Rabinowicz P.D."/>
            <person name="Leach J.E."/>
            <person name="White F.F."/>
            <person name="Salzberg S.L."/>
        </authorList>
    </citation>
    <scope>NUCLEOTIDE SEQUENCE [LARGE SCALE GENOMIC DNA]</scope>
    <source>
        <strain evidence="9 10">BLS256</strain>
    </source>
</reference>
<dbReference type="PANTHER" id="PTHR43210:SF5">
    <property type="entry name" value="DETHIOBIOTIN SYNTHETASE"/>
    <property type="match status" value="1"/>
</dbReference>
<evidence type="ECO:0000313" key="9">
    <source>
        <dbReference type="EMBL" id="AEQ97974.1"/>
    </source>
</evidence>
<comment type="subunit">
    <text evidence="8">Homodimer.</text>
</comment>
<comment type="cofactor">
    <cofactor evidence="8">
        <name>Mg(2+)</name>
        <dbReference type="ChEBI" id="CHEBI:18420"/>
    </cofactor>
</comment>
<gene>
    <name evidence="8" type="primary">bioD</name>
    <name evidence="9" type="ORF">XOC_3884</name>
</gene>
<feature type="binding site" evidence="8">
    <location>
        <position position="137"/>
    </location>
    <ligand>
        <name>Mg(2+)</name>
        <dbReference type="ChEBI" id="CHEBI:18420"/>
    </ligand>
</feature>
<keyword evidence="3 8" id="KW-0479">Metal-binding</keyword>
<evidence type="ECO:0000256" key="2">
    <source>
        <dbReference type="ARBA" id="ARBA00022598"/>
    </source>
</evidence>
<dbReference type="InterPro" id="IPR027417">
    <property type="entry name" value="P-loop_NTPase"/>
</dbReference>